<dbReference type="InParanoid" id="A0A672YCW1"/>
<evidence type="ECO:0000313" key="2">
    <source>
        <dbReference type="Ensembl" id="ENSSORP00005002834.1"/>
    </source>
</evidence>
<keyword evidence="3" id="KW-1185">Reference proteome</keyword>
<sequence>IRPRSNTAAIFVSGFSAASLSFLASNRGLYSKMGRRLTKDGTSVGWSLAASFLSEVPFLLLICSPPALSGNLGSSGSTTMCFLSRVHPLSLPFRPLGFMGSAVDEGRFLSATDFFSSAAEDAVDVADFVEGSATGASVWAAFCLGMYINDRDFGLWKRFYMWTSTCAHRRLSLSEVVMACCSTWGGLCVLHFGSKVQGSEQTGLNLEGTSGQGSGLGLEKLWLCSRV</sequence>
<protein>
    <submittedName>
        <fullName evidence="2">Uncharacterized protein</fullName>
    </submittedName>
</protein>
<reference evidence="2" key="3">
    <citation type="submission" date="2025-09" db="UniProtKB">
        <authorList>
            <consortium name="Ensembl"/>
        </authorList>
    </citation>
    <scope>IDENTIFICATION</scope>
</reference>
<proteinExistence type="predicted"/>
<reference evidence="2" key="2">
    <citation type="submission" date="2025-08" db="UniProtKB">
        <authorList>
            <consortium name="Ensembl"/>
        </authorList>
    </citation>
    <scope>IDENTIFICATION</scope>
</reference>
<reference evidence="2" key="1">
    <citation type="submission" date="2019-06" db="EMBL/GenBank/DDBJ databases">
        <authorList>
            <consortium name="Wellcome Sanger Institute Data Sharing"/>
        </authorList>
    </citation>
    <scope>NUCLEOTIDE SEQUENCE [LARGE SCALE GENOMIC DNA]</scope>
</reference>
<feature type="transmembrane region" description="Helical" evidence="1">
    <location>
        <begin position="6"/>
        <end position="24"/>
    </location>
</feature>
<keyword evidence="1" id="KW-1133">Transmembrane helix</keyword>
<dbReference type="Proteomes" id="UP000472271">
    <property type="component" value="Chromosome 3"/>
</dbReference>
<keyword evidence="1" id="KW-0812">Transmembrane</keyword>
<accession>A0A672YCW1</accession>
<name>A0A672YCW1_9TELE</name>
<dbReference type="AlphaFoldDB" id="A0A672YCW1"/>
<evidence type="ECO:0000313" key="3">
    <source>
        <dbReference type="Proteomes" id="UP000472271"/>
    </source>
</evidence>
<evidence type="ECO:0000256" key="1">
    <source>
        <dbReference type="SAM" id="Phobius"/>
    </source>
</evidence>
<organism evidence="2 3">
    <name type="scientific">Sphaeramia orbicularis</name>
    <name type="common">orbiculate cardinalfish</name>
    <dbReference type="NCBI Taxonomy" id="375764"/>
    <lineage>
        <taxon>Eukaryota</taxon>
        <taxon>Metazoa</taxon>
        <taxon>Chordata</taxon>
        <taxon>Craniata</taxon>
        <taxon>Vertebrata</taxon>
        <taxon>Euteleostomi</taxon>
        <taxon>Actinopterygii</taxon>
        <taxon>Neopterygii</taxon>
        <taxon>Teleostei</taxon>
        <taxon>Neoteleostei</taxon>
        <taxon>Acanthomorphata</taxon>
        <taxon>Gobiaria</taxon>
        <taxon>Kurtiformes</taxon>
        <taxon>Apogonoidei</taxon>
        <taxon>Apogonidae</taxon>
        <taxon>Apogoninae</taxon>
        <taxon>Sphaeramia</taxon>
    </lineage>
</organism>
<dbReference type="Ensembl" id="ENSSORT00005002918.1">
    <property type="protein sequence ID" value="ENSSORP00005002834.1"/>
    <property type="gene ID" value="ENSSORG00005001765.1"/>
</dbReference>
<keyword evidence="1" id="KW-0472">Membrane</keyword>